<dbReference type="EMBL" id="BSDP01000001">
    <property type="protein sequence ID" value="GLI27481.1"/>
    <property type="molecule type" value="Genomic_DNA"/>
</dbReference>
<dbReference type="Pfam" id="PF12728">
    <property type="entry name" value="HTH_17"/>
    <property type="match status" value="1"/>
</dbReference>
<evidence type="ECO:0000313" key="3">
    <source>
        <dbReference type="Proteomes" id="UP001144396"/>
    </source>
</evidence>
<reference evidence="2" key="1">
    <citation type="submission" date="2022-12" db="EMBL/GenBank/DDBJ databases">
        <title>Reference genome sequencing for broad-spectrum identification of bacterial and archaeal isolates by mass spectrometry.</title>
        <authorList>
            <person name="Sekiguchi Y."/>
            <person name="Tourlousse D.M."/>
        </authorList>
    </citation>
    <scope>NUCLEOTIDE SEQUENCE</scope>
    <source>
        <strain evidence="2">14</strain>
    </source>
</reference>
<protein>
    <recommendedName>
        <fullName evidence="1">Helix-turn-helix domain-containing protein</fullName>
    </recommendedName>
</protein>
<organism evidence="2 3">
    <name type="scientific">Agromyces rhizosphaerae</name>
    <dbReference type="NCBI Taxonomy" id="88374"/>
    <lineage>
        <taxon>Bacteria</taxon>
        <taxon>Bacillati</taxon>
        <taxon>Actinomycetota</taxon>
        <taxon>Actinomycetes</taxon>
        <taxon>Micrococcales</taxon>
        <taxon>Microbacteriaceae</taxon>
        <taxon>Agromyces</taxon>
    </lineage>
</organism>
<dbReference type="GO" id="GO:0003677">
    <property type="term" value="F:DNA binding"/>
    <property type="evidence" value="ECO:0007669"/>
    <property type="project" value="InterPro"/>
</dbReference>
<name>A0A9W6FPG0_9MICO</name>
<dbReference type="RefSeq" id="WP_281884056.1">
    <property type="nucleotide sequence ID" value="NZ_BSDP01000001.1"/>
</dbReference>
<dbReference type="Gene3D" id="1.10.1660.10">
    <property type="match status" value="1"/>
</dbReference>
<dbReference type="InterPro" id="IPR009061">
    <property type="entry name" value="DNA-bd_dom_put_sf"/>
</dbReference>
<dbReference type="InterPro" id="IPR010093">
    <property type="entry name" value="SinI_DNA-bd"/>
</dbReference>
<keyword evidence="3" id="KW-1185">Reference proteome</keyword>
<accession>A0A9W6FPG0</accession>
<proteinExistence type="predicted"/>
<dbReference type="Proteomes" id="UP001144396">
    <property type="component" value="Unassembled WGS sequence"/>
</dbReference>
<dbReference type="SUPFAM" id="SSF46955">
    <property type="entry name" value="Putative DNA-binding domain"/>
    <property type="match status" value="1"/>
</dbReference>
<sequence>MTNAASALAPETYEAADDDGIARVHDFLAAHETTGRNAPVPRYLLAGAEPGDQVELPEEVFSVLRQVVEAMQRGLSVTISPVAQTLTTQQAAELLGVSRPTLIKFLDEGRIPFERVGSHRRITLSDLLEFRRFRREQQYAALSVLSDELDEDAPVDEVLGELKAARRAVAAQRRGGVGTR</sequence>
<comment type="caution">
    <text evidence="2">The sequence shown here is derived from an EMBL/GenBank/DDBJ whole genome shotgun (WGS) entry which is preliminary data.</text>
</comment>
<gene>
    <name evidence="2" type="ORF">ARHIZOSPH14_17230</name>
</gene>
<dbReference type="CDD" id="cd04762">
    <property type="entry name" value="HTH_MerR-trunc"/>
    <property type="match status" value="1"/>
</dbReference>
<dbReference type="NCBIfam" id="TIGR01764">
    <property type="entry name" value="excise"/>
    <property type="match status" value="1"/>
</dbReference>
<feature type="domain" description="Helix-turn-helix" evidence="1">
    <location>
        <begin position="86"/>
        <end position="132"/>
    </location>
</feature>
<evidence type="ECO:0000259" key="1">
    <source>
        <dbReference type="Pfam" id="PF12728"/>
    </source>
</evidence>
<dbReference type="InterPro" id="IPR041657">
    <property type="entry name" value="HTH_17"/>
</dbReference>
<dbReference type="AlphaFoldDB" id="A0A9W6FPG0"/>
<evidence type="ECO:0000313" key="2">
    <source>
        <dbReference type="EMBL" id="GLI27481.1"/>
    </source>
</evidence>